<keyword evidence="2" id="KW-1015">Disulfide bond</keyword>
<dbReference type="SUPFAM" id="SSF57567">
    <property type="entry name" value="Serine protease inhibitors"/>
    <property type="match status" value="2"/>
</dbReference>
<evidence type="ECO:0000313" key="4">
    <source>
        <dbReference type="EMBL" id="GBN12402.1"/>
    </source>
</evidence>
<dbReference type="InterPro" id="IPR036084">
    <property type="entry name" value="Ser_inhib-like_sf"/>
</dbReference>
<dbReference type="EMBL" id="BGPR01118282">
    <property type="protein sequence ID" value="GBN12402.1"/>
    <property type="molecule type" value="Genomic_DNA"/>
</dbReference>
<evidence type="ECO:0000256" key="1">
    <source>
        <dbReference type="ARBA" id="ARBA00022690"/>
    </source>
</evidence>
<protein>
    <recommendedName>
        <fullName evidence="3">TIL domain-containing protein</fullName>
    </recommendedName>
</protein>
<evidence type="ECO:0000313" key="5">
    <source>
        <dbReference type="Proteomes" id="UP000499080"/>
    </source>
</evidence>
<dbReference type="Pfam" id="PF01826">
    <property type="entry name" value="TIL"/>
    <property type="match status" value="2"/>
</dbReference>
<dbReference type="CDD" id="cd19941">
    <property type="entry name" value="TIL"/>
    <property type="match status" value="2"/>
</dbReference>
<organism evidence="4 5">
    <name type="scientific">Araneus ventricosus</name>
    <name type="common">Orbweaver spider</name>
    <name type="synonym">Epeira ventricosa</name>
    <dbReference type="NCBI Taxonomy" id="182803"/>
    <lineage>
        <taxon>Eukaryota</taxon>
        <taxon>Metazoa</taxon>
        <taxon>Ecdysozoa</taxon>
        <taxon>Arthropoda</taxon>
        <taxon>Chelicerata</taxon>
        <taxon>Arachnida</taxon>
        <taxon>Araneae</taxon>
        <taxon>Araneomorphae</taxon>
        <taxon>Entelegynae</taxon>
        <taxon>Araneoidea</taxon>
        <taxon>Araneidae</taxon>
        <taxon>Araneus</taxon>
    </lineage>
</organism>
<gene>
    <name evidence="4" type="ORF">AVEN_72153_1</name>
</gene>
<name>A0A4Y2LCT9_ARAVE</name>
<feature type="domain" description="TIL" evidence="3">
    <location>
        <begin position="52"/>
        <end position="106"/>
    </location>
</feature>
<dbReference type="PANTHER" id="PTHR23259">
    <property type="entry name" value="RIDDLE"/>
    <property type="match status" value="1"/>
</dbReference>
<dbReference type="InterPro" id="IPR002919">
    <property type="entry name" value="TIL_dom"/>
</dbReference>
<dbReference type="Proteomes" id="UP000499080">
    <property type="component" value="Unassembled WGS sequence"/>
</dbReference>
<dbReference type="Gene3D" id="2.10.25.10">
    <property type="entry name" value="Laminin"/>
    <property type="match status" value="2"/>
</dbReference>
<feature type="domain" description="TIL" evidence="3">
    <location>
        <begin position="5"/>
        <end position="34"/>
    </location>
</feature>
<evidence type="ECO:0000259" key="3">
    <source>
        <dbReference type="Pfam" id="PF01826"/>
    </source>
</evidence>
<dbReference type="GO" id="GO:0030414">
    <property type="term" value="F:peptidase inhibitor activity"/>
    <property type="evidence" value="ECO:0007669"/>
    <property type="project" value="UniProtKB-KW"/>
</dbReference>
<evidence type="ECO:0000256" key="2">
    <source>
        <dbReference type="ARBA" id="ARBA00023157"/>
    </source>
</evidence>
<feature type="non-terminal residue" evidence="4">
    <location>
        <position position="1"/>
    </location>
</feature>
<proteinExistence type="predicted"/>
<comment type="caution">
    <text evidence="4">The sequence shown here is derived from an EMBL/GenBank/DDBJ whole genome shotgun (WGS) entry which is preliminary data.</text>
</comment>
<sequence>DPVLPCSRICVSGCVCKKGMVRGPENNCILPQKCSLERSSAAHSLDVDHARCPPRERFDPCTAHCQQNCTNWMKPIPCSRMCVPGCICEKGLVRGPNEKCIHPKECSEAETTEDALKK</sequence>
<dbReference type="OrthoDB" id="6436728at2759"/>
<dbReference type="InterPro" id="IPR051368">
    <property type="entry name" value="SerProtInhib-TIL_Domain"/>
</dbReference>
<reference evidence="4 5" key="1">
    <citation type="journal article" date="2019" name="Sci. Rep.">
        <title>Orb-weaving spider Araneus ventricosus genome elucidates the spidroin gene catalogue.</title>
        <authorList>
            <person name="Kono N."/>
            <person name="Nakamura H."/>
            <person name="Ohtoshi R."/>
            <person name="Moran D.A.P."/>
            <person name="Shinohara A."/>
            <person name="Yoshida Y."/>
            <person name="Fujiwara M."/>
            <person name="Mori M."/>
            <person name="Tomita M."/>
            <person name="Arakawa K."/>
        </authorList>
    </citation>
    <scope>NUCLEOTIDE SEQUENCE [LARGE SCALE GENOMIC DNA]</scope>
</reference>
<dbReference type="PANTHER" id="PTHR23259:SF70">
    <property type="entry name" value="ACCESSORY GLAND PROTEIN ACP62F-RELATED"/>
    <property type="match status" value="1"/>
</dbReference>
<accession>A0A4Y2LCT9</accession>
<keyword evidence="5" id="KW-1185">Reference proteome</keyword>
<keyword evidence="1" id="KW-0646">Protease inhibitor</keyword>
<dbReference type="AlphaFoldDB" id="A0A4Y2LCT9"/>